<dbReference type="Gene3D" id="3.10.180.10">
    <property type="entry name" value="2,3-Dihydroxybiphenyl 1,2-Dioxygenase, domain 1"/>
    <property type="match status" value="1"/>
</dbReference>
<proteinExistence type="predicted"/>
<protein>
    <submittedName>
        <fullName evidence="2">Bleomycin resistance protein</fullName>
    </submittedName>
</protein>
<dbReference type="Proteomes" id="UP000192746">
    <property type="component" value="Unassembled WGS sequence"/>
</dbReference>
<gene>
    <name evidence="2" type="ORF">IIF7_04451</name>
</gene>
<accession>A0A1Y1T6R7</accession>
<evidence type="ECO:0000259" key="1">
    <source>
        <dbReference type="Pfam" id="PF06983"/>
    </source>
</evidence>
<dbReference type="PANTHER" id="PTHR33990:SF1">
    <property type="entry name" value="PROTEIN YJDN"/>
    <property type="match status" value="1"/>
</dbReference>
<dbReference type="RefSeq" id="WP_084840471.1">
    <property type="nucleotide sequence ID" value="NZ_ARYN01000003.1"/>
</dbReference>
<evidence type="ECO:0000313" key="2">
    <source>
        <dbReference type="EMBL" id="ORL46740.1"/>
    </source>
</evidence>
<evidence type="ECO:0000313" key="3">
    <source>
        <dbReference type="Proteomes" id="UP000192746"/>
    </source>
</evidence>
<dbReference type="Pfam" id="PF06983">
    <property type="entry name" value="3-dmu-9_3-mt"/>
    <property type="match status" value="1"/>
</dbReference>
<comment type="caution">
    <text evidence="2">The sequence shown here is derived from an EMBL/GenBank/DDBJ whole genome shotgun (WGS) entry which is preliminary data.</text>
</comment>
<reference evidence="2 3" key="1">
    <citation type="submission" date="2013-04" db="EMBL/GenBank/DDBJ databases">
        <title>Zunongwangia sp. 22II14-10F7 Genome Sequencing.</title>
        <authorList>
            <person name="Lai Q."/>
            <person name="Shao Z."/>
        </authorList>
    </citation>
    <scope>NUCLEOTIDE SEQUENCE [LARGE SCALE GENOMIC DNA]</scope>
    <source>
        <strain evidence="2 3">22II14-10F7</strain>
    </source>
</reference>
<dbReference type="SUPFAM" id="SSF54593">
    <property type="entry name" value="Glyoxalase/Bleomycin resistance protein/Dihydroxybiphenyl dioxygenase"/>
    <property type="match status" value="1"/>
</dbReference>
<feature type="domain" description="PhnB-like" evidence="1">
    <location>
        <begin position="2"/>
        <end position="134"/>
    </location>
</feature>
<dbReference type="InterPro" id="IPR028973">
    <property type="entry name" value="PhnB-like"/>
</dbReference>
<dbReference type="AlphaFoldDB" id="A0A1Y1T6R7"/>
<organism evidence="2 3">
    <name type="scientific">Zunongwangia atlantica 22II14-10F7</name>
    <dbReference type="NCBI Taxonomy" id="1185767"/>
    <lineage>
        <taxon>Bacteria</taxon>
        <taxon>Pseudomonadati</taxon>
        <taxon>Bacteroidota</taxon>
        <taxon>Flavobacteriia</taxon>
        <taxon>Flavobacteriales</taxon>
        <taxon>Flavobacteriaceae</taxon>
        <taxon>Zunongwangia</taxon>
    </lineage>
</organism>
<name>A0A1Y1T6R7_9FLAO</name>
<dbReference type="PANTHER" id="PTHR33990">
    <property type="entry name" value="PROTEIN YJDN-RELATED"/>
    <property type="match status" value="1"/>
</dbReference>
<dbReference type="STRING" id="1185767.IIF7_04451"/>
<dbReference type="EMBL" id="ARYN01000003">
    <property type="protein sequence ID" value="ORL46740.1"/>
    <property type="molecule type" value="Genomic_DNA"/>
</dbReference>
<sequence length="141" mass="16112">MKVNYYLNFDGDAADAFHFYKAIFGGEFMAFLKMNETPDANKLTEDEQNRTLHIALPIAEGVILMGSDILPSMGHQFKPGNNMYISLHPESRKEADRLYNGLSIDGAVEMELQDTFWGAYYGSFTDKYGVKWMINFDENRS</sequence>
<keyword evidence="3" id="KW-1185">Reference proteome</keyword>
<dbReference type="InterPro" id="IPR029068">
    <property type="entry name" value="Glyas_Bleomycin-R_OHBP_Dase"/>
</dbReference>
<dbReference type="OrthoDB" id="9795306at2"/>
<dbReference type="CDD" id="cd06588">
    <property type="entry name" value="PhnB_like"/>
    <property type="match status" value="1"/>
</dbReference>